<dbReference type="SMART" id="SM00763">
    <property type="entry name" value="AAA_PrkA"/>
    <property type="match status" value="2"/>
</dbReference>
<dbReference type="EMBL" id="BIFR01000001">
    <property type="protein sequence ID" value="GCE13920.1"/>
    <property type="molecule type" value="Genomic_DNA"/>
</dbReference>
<dbReference type="Gene3D" id="3.10.28.10">
    <property type="entry name" value="Homing endonucleases"/>
    <property type="match status" value="1"/>
</dbReference>
<keyword evidence="1" id="KW-0068">Autocatalytic cleavage</keyword>
<dbReference type="InterPro" id="IPR010650">
    <property type="entry name" value="PrkA_C"/>
</dbReference>
<dbReference type="InterPro" id="IPR013153">
    <property type="entry name" value="Prk_AAA"/>
</dbReference>
<dbReference type="InterPro" id="IPR030934">
    <property type="entry name" value="Intein_C"/>
</dbReference>
<dbReference type="SUPFAM" id="SSF52540">
    <property type="entry name" value="P-loop containing nucleoside triphosphate hydrolases"/>
    <property type="match status" value="1"/>
</dbReference>
<evidence type="ECO:0000313" key="4">
    <source>
        <dbReference type="EMBL" id="GCE13920.1"/>
    </source>
</evidence>
<protein>
    <recommendedName>
        <fullName evidence="3">DOD-type homing endonuclease domain-containing protein</fullName>
    </recommendedName>
</protein>
<sequence length="1073" mass="121453">MDLVKRLEEYRDRERELLWEGTFAQYFEIACKKPEVAQLSHERIYQMIMDAGVETTRTGEPRYKFFSQEIFGIEKPLQQIVDYFHSAAQRLEVRKRVLLLMGPVGGGKSTIVYLLKRGLEAYSRTPQGAIYAITDCPMHEDPLHLIPHELRSDVEKEFGLYIEGDLCPHCRFIVDNQFRGRIEEIPVKRITFSEKYRVGVGTFTPSDPKSQDISELVGGIDLSTIGEIGVESDPRAYRFDGELNIANRGVMEFVEMLKCMSGDSLIFTHKGIVRLDSLAQAEHPVGESRELELQLASSTGVETATHIYRSGLNQTKRITTRRGFVQEGTAEHRISVVNKDGVIVWKRHDELQVGDWAVLQKGQNMWGQDVVFNWQPGTSQPAQSISMPEQMTPELARWLGYLIAHGDVSPDGTIRLATGEEELQLDYIQLTKSLFGLTPHQHPVGVEIQSAALVDFVCSIGLKTGTVEKELPWSVLQSSRASVLEFLAGYFAGAGTVNLSSRLSWSTASETLAKQLQILLVNLGVVTRRMQTQSRSTETSWNVTVSGADADLLASQMRLLPQHKLVAYQKGVSTEQRSGRADLIPNTMGYWVALSEELQRTVLASATAVGSSDVQVREGILGDHLHSLSTATTPCTRAMATNVLHKLEGWVEPPPGLSVLLNPSQFYDEIVSIEESEAECWDLHVPGSNTYISNGIVNHNCDEKFLYVLLTLSQEQNIKTGRFSMIYADEVVVSHTNEHEYQSFVGNKKSEALQDRIILAKVPYNLRVSDEVKIYEKLLKQSSLQSVHIAPYTLRIASIFAILTRLEASKKAGMSLMKKLKVYDGEDMEDVKQKDVRELQDEAIREGMDGISPRYVINRLSNALIKQNVTCINPIDALRALRDGLDQHTSITREERERYLNFISEARKEYDEIARKEVQRAFVYSYEESARTMLNNYLDNVESYCNKTKLRDPITDEEVEPDEHLMRSIEEQIGVSENAKRPFREEILIRISSLARKGQSFDYTSHERLKEAIEKKLFADLRDVVKITTSTRTPDKEQLRKINEVVDRLMSEHGYCHVCANEILRYTGSLLNR</sequence>
<comment type="caution">
    <text evidence="4">The sequence shown here is derived from an EMBL/GenBank/DDBJ whole genome shotgun (WGS) entry which is preliminary data.</text>
</comment>
<dbReference type="Pfam" id="PF14528">
    <property type="entry name" value="LAGLIDADG_3"/>
    <property type="match status" value="1"/>
</dbReference>
<dbReference type="PROSITE" id="PS50818">
    <property type="entry name" value="INTEIN_C_TER"/>
    <property type="match status" value="1"/>
</dbReference>
<dbReference type="InterPro" id="IPR006142">
    <property type="entry name" value="INTEIN"/>
</dbReference>
<dbReference type="InterPro" id="IPR004860">
    <property type="entry name" value="LAGLIDADG_dom"/>
</dbReference>
<dbReference type="PANTHER" id="PTHR30267">
    <property type="entry name" value="PROTEIN KINASE PRKA"/>
    <property type="match status" value="1"/>
</dbReference>
<accession>A0A402A470</accession>
<dbReference type="GO" id="GO:0004672">
    <property type="term" value="F:protein kinase activity"/>
    <property type="evidence" value="ECO:0007669"/>
    <property type="project" value="TreeGrafter"/>
</dbReference>
<dbReference type="SMART" id="SM00305">
    <property type="entry name" value="HintC"/>
    <property type="match status" value="1"/>
</dbReference>
<dbReference type="SUPFAM" id="SSF51294">
    <property type="entry name" value="Hedgehog/intein (Hint) domain"/>
    <property type="match status" value="1"/>
</dbReference>
<evidence type="ECO:0000256" key="1">
    <source>
        <dbReference type="ARBA" id="ARBA00022813"/>
    </source>
</evidence>
<keyword evidence="5" id="KW-1185">Reference proteome</keyword>
<dbReference type="RefSeq" id="WP_245994150.1">
    <property type="nucleotide sequence ID" value="NZ_BIFR01000001.1"/>
</dbReference>
<evidence type="ECO:0000256" key="2">
    <source>
        <dbReference type="ARBA" id="ARBA00023000"/>
    </source>
</evidence>
<dbReference type="PRINTS" id="PR00379">
    <property type="entry name" value="INTEIN"/>
</dbReference>
<feature type="domain" description="DOD-type homing endonuclease" evidence="3">
    <location>
        <begin position="398"/>
        <end position="525"/>
    </location>
</feature>
<keyword evidence="2" id="KW-0651">Protein splicing</keyword>
<reference evidence="5" key="1">
    <citation type="submission" date="2018-12" db="EMBL/GenBank/DDBJ databases">
        <title>Tengunoibacter tsumagoiensis gen. nov., sp. nov., Dictyobacter kobayashii sp. nov., D. alpinus sp. nov., and D. joshuensis sp. nov. and description of Dictyobacteraceae fam. nov. within the order Ktedonobacterales isolated from Tengu-no-mugimeshi.</title>
        <authorList>
            <person name="Wang C.M."/>
            <person name="Zheng Y."/>
            <person name="Sakai Y."/>
            <person name="Toyoda A."/>
            <person name="Minakuchi Y."/>
            <person name="Abe K."/>
            <person name="Yokota A."/>
            <person name="Yabe S."/>
        </authorList>
    </citation>
    <scope>NUCLEOTIDE SEQUENCE [LARGE SCALE GENOMIC DNA]</scope>
    <source>
        <strain evidence="5">Uno3</strain>
    </source>
</reference>
<organism evidence="4 5">
    <name type="scientific">Tengunoibacter tsumagoiensis</name>
    <dbReference type="NCBI Taxonomy" id="2014871"/>
    <lineage>
        <taxon>Bacteria</taxon>
        <taxon>Bacillati</taxon>
        <taxon>Chloroflexota</taxon>
        <taxon>Ktedonobacteria</taxon>
        <taxon>Ktedonobacterales</taxon>
        <taxon>Dictyobacteraceae</taxon>
        <taxon>Tengunoibacter</taxon>
    </lineage>
</organism>
<name>A0A402A470_9CHLR</name>
<dbReference type="InterPro" id="IPR006141">
    <property type="entry name" value="Intein_N"/>
</dbReference>
<dbReference type="Pfam" id="PF08298">
    <property type="entry name" value="AAA_PrkA"/>
    <property type="match status" value="2"/>
</dbReference>
<dbReference type="Gene3D" id="2.170.16.10">
    <property type="entry name" value="Hedgehog/Intein (Hint) domain"/>
    <property type="match status" value="2"/>
</dbReference>
<dbReference type="Pfam" id="PF06798">
    <property type="entry name" value="PrkA"/>
    <property type="match status" value="1"/>
</dbReference>
<dbReference type="InterPro" id="IPR004042">
    <property type="entry name" value="Intein_endonuc_central"/>
</dbReference>
<dbReference type="PANTHER" id="PTHR30267:SF2">
    <property type="entry name" value="PROTEIN PRKA"/>
    <property type="match status" value="1"/>
</dbReference>
<evidence type="ECO:0000313" key="5">
    <source>
        <dbReference type="Proteomes" id="UP000287352"/>
    </source>
</evidence>
<gene>
    <name evidence="4" type="ORF">KTT_37790</name>
</gene>
<dbReference type="InterPro" id="IPR027417">
    <property type="entry name" value="P-loop_NTPase"/>
</dbReference>
<dbReference type="InterPro" id="IPR027434">
    <property type="entry name" value="Homing_endonucl"/>
</dbReference>
<dbReference type="SUPFAM" id="SSF55608">
    <property type="entry name" value="Homing endonucleases"/>
    <property type="match status" value="1"/>
</dbReference>
<dbReference type="Proteomes" id="UP000287352">
    <property type="component" value="Unassembled WGS sequence"/>
</dbReference>
<proteinExistence type="predicted"/>
<dbReference type="InterPro" id="IPR003586">
    <property type="entry name" value="Hint_dom_C"/>
</dbReference>
<evidence type="ECO:0000259" key="3">
    <source>
        <dbReference type="PROSITE" id="PS50819"/>
    </source>
</evidence>
<dbReference type="GO" id="GO:0004519">
    <property type="term" value="F:endonuclease activity"/>
    <property type="evidence" value="ECO:0007669"/>
    <property type="project" value="InterPro"/>
</dbReference>
<dbReference type="PROSITE" id="PS50819">
    <property type="entry name" value="INTEIN_ENDONUCLEASE"/>
    <property type="match status" value="1"/>
</dbReference>
<dbReference type="NCBIfam" id="TIGR01443">
    <property type="entry name" value="intein_Cterm"/>
    <property type="match status" value="1"/>
</dbReference>
<dbReference type="GO" id="GO:0016539">
    <property type="term" value="P:intein-mediated protein splicing"/>
    <property type="evidence" value="ECO:0007669"/>
    <property type="project" value="InterPro"/>
</dbReference>
<dbReference type="AlphaFoldDB" id="A0A402A470"/>
<dbReference type="InterPro" id="IPR036844">
    <property type="entry name" value="Hint_dom_sf"/>
</dbReference>
<dbReference type="PROSITE" id="PS50817">
    <property type="entry name" value="INTEIN_N_TER"/>
    <property type="match status" value="1"/>
</dbReference>